<proteinExistence type="predicted"/>
<dbReference type="EMBL" id="CM042880">
    <property type="protein sequence ID" value="KAI4388683.1"/>
    <property type="molecule type" value="Genomic_DNA"/>
</dbReference>
<evidence type="ECO:0000313" key="1">
    <source>
        <dbReference type="EMBL" id="KAI4388683.1"/>
    </source>
</evidence>
<accession>A0ACB9SGR2</accession>
<reference evidence="2" key="1">
    <citation type="journal article" date="2023" name="Front. Plant Sci.">
        <title>Chromosomal-level genome assembly of Melastoma candidum provides insights into trichome evolution.</title>
        <authorList>
            <person name="Zhong Y."/>
            <person name="Wu W."/>
            <person name="Sun C."/>
            <person name="Zou P."/>
            <person name="Liu Y."/>
            <person name="Dai S."/>
            <person name="Zhou R."/>
        </authorList>
    </citation>
    <scope>NUCLEOTIDE SEQUENCE [LARGE SCALE GENOMIC DNA]</scope>
</reference>
<sequence>MEEITSASPPKPPHAATVSDSSKRKSAGSGYIKRHCMPFAVSLEEGLRYVKALLLGQAKKLTAKNEKEALEADLRTSKMQVEAADSAEDTKMRIRKYA</sequence>
<dbReference type="Proteomes" id="UP001057402">
    <property type="component" value="Chromosome 1"/>
</dbReference>
<comment type="caution">
    <text evidence="1">The sequence shown here is derived from an EMBL/GenBank/DDBJ whole genome shotgun (WGS) entry which is preliminary data.</text>
</comment>
<organism evidence="1 2">
    <name type="scientific">Melastoma candidum</name>
    <dbReference type="NCBI Taxonomy" id="119954"/>
    <lineage>
        <taxon>Eukaryota</taxon>
        <taxon>Viridiplantae</taxon>
        <taxon>Streptophyta</taxon>
        <taxon>Embryophyta</taxon>
        <taxon>Tracheophyta</taxon>
        <taxon>Spermatophyta</taxon>
        <taxon>Magnoliopsida</taxon>
        <taxon>eudicotyledons</taxon>
        <taxon>Gunneridae</taxon>
        <taxon>Pentapetalae</taxon>
        <taxon>rosids</taxon>
        <taxon>malvids</taxon>
        <taxon>Myrtales</taxon>
        <taxon>Melastomataceae</taxon>
        <taxon>Melastomatoideae</taxon>
        <taxon>Melastomateae</taxon>
        <taxon>Melastoma</taxon>
    </lineage>
</organism>
<name>A0ACB9SGR2_9MYRT</name>
<gene>
    <name evidence="1" type="ORF">MLD38_000989</name>
</gene>
<keyword evidence="2" id="KW-1185">Reference proteome</keyword>
<evidence type="ECO:0000313" key="2">
    <source>
        <dbReference type="Proteomes" id="UP001057402"/>
    </source>
</evidence>
<protein>
    <submittedName>
        <fullName evidence="1">Uncharacterized protein</fullName>
    </submittedName>
</protein>